<protein>
    <submittedName>
        <fullName evidence="2">Uncharacterized protein</fullName>
    </submittedName>
</protein>
<proteinExistence type="predicted"/>
<sequence length="71" mass="7792">MPHLYQATALLQANSSHPADTPFGAIAFLLFFFIAFALMIRPILRLVKKGITLFIGVFIIVGFMALIAPLT</sequence>
<keyword evidence="1" id="KW-1133">Transmembrane helix</keyword>
<organism evidence="2 3">
    <name type="scientific">Rothia nasimurium</name>
    <dbReference type="NCBI Taxonomy" id="85336"/>
    <lineage>
        <taxon>Bacteria</taxon>
        <taxon>Bacillati</taxon>
        <taxon>Actinomycetota</taxon>
        <taxon>Actinomycetes</taxon>
        <taxon>Micrococcales</taxon>
        <taxon>Micrococcaceae</taxon>
        <taxon>Rothia</taxon>
    </lineage>
</organism>
<gene>
    <name evidence="2" type="ORF">E4U03_12385</name>
</gene>
<comment type="caution">
    <text evidence="2">The sequence shown here is derived from an EMBL/GenBank/DDBJ whole genome shotgun (WGS) entry which is preliminary data.</text>
</comment>
<dbReference type="RefSeq" id="WP_135014027.1">
    <property type="nucleotide sequence ID" value="NZ_JADGLK010000083.1"/>
</dbReference>
<dbReference type="Proteomes" id="UP000297951">
    <property type="component" value="Unassembled WGS sequence"/>
</dbReference>
<evidence type="ECO:0000313" key="3">
    <source>
        <dbReference type="Proteomes" id="UP000297951"/>
    </source>
</evidence>
<evidence type="ECO:0000313" key="2">
    <source>
        <dbReference type="EMBL" id="TFU19446.1"/>
    </source>
</evidence>
<evidence type="ECO:0000256" key="1">
    <source>
        <dbReference type="SAM" id="Phobius"/>
    </source>
</evidence>
<reference evidence="2 3" key="1">
    <citation type="submission" date="2019-03" db="EMBL/GenBank/DDBJ databases">
        <title>Diversity of the mouse oral microbiome.</title>
        <authorList>
            <person name="Joseph S."/>
            <person name="Aduse-Opoku J."/>
            <person name="Curtis M."/>
            <person name="Wade W."/>
            <person name="Hashim A."/>
        </authorList>
    </citation>
    <scope>NUCLEOTIDE SEQUENCE [LARGE SCALE GENOMIC DNA]</scope>
    <source>
        <strain evidence="3">irhom_31</strain>
    </source>
</reference>
<keyword evidence="1" id="KW-0812">Transmembrane</keyword>
<name>A0A4Y9F073_9MICC</name>
<feature type="transmembrane region" description="Helical" evidence="1">
    <location>
        <begin position="25"/>
        <end position="44"/>
    </location>
</feature>
<dbReference type="EMBL" id="SPQC01000083">
    <property type="protein sequence ID" value="TFU19446.1"/>
    <property type="molecule type" value="Genomic_DNA"/>
</dbReference>
<feature type="transmembrane region" description="Helical" evidence="1">
    <location>
        <begin position="51"/>
        <end position="70"/>
    </location>
</feature>
<accession>A0A4Y9F073</accession>
<keyword evidence="1" id="KW-0472">Membrane</keyword>
<dbReference type="AlphaFoldDB" id="A0A4Y9F073"/>